<gene>
    <name evidence="1" type="ORF">AArcSl_0037</name>
</gene>
<dbReference type="Proteomes" id="UP000263012">
    <property type="component" value="Chromosome"/>
</dbReference>
<protein>
    <recommendedName>
        <fullName evidence="3">Small CPxCG-related zinc finger protein</fullName>
    </recommendedName>
</protein>
<dbReference type="Pfam" id="PF19792">
    <property type="entry name" value="DUF6276"/>
    <property type="match status" value="1"/>
</dbReference>
<evidence type="ECO:0000313" key="1">
    <source>
        <dbReference type="EMBL" id="AUX07695.1"/>
    </source>
</evidence>
<name>A0A343TF23_9EURY</name>
<keyword evidence="2" id="KW-1185">Reference proteome</keyword>
<dbReference type="InterPro" id="IPR046243">
    <property type="entry name" value="DUF6276"/>
</dbReference>
<dbReference type="GeneID" id="37876374"/>
<dbReference type="OrthoDB" id="212944at2157"/>
<reference evidence="2" key="1">
    <citation type="submission" date="2017-11" db="EMBL/GenBank/DDBJ databases">
        <title>Phenotypic and genomic properties of facultatively anaerobic sulfur-reducing natronoarchaea from hypersaline soda lakes.</title>
        <authorList>
            <person name="Sorokin D.Y."/>
            <person name="Kublanov I.V."/>
            <person name="Roman P."/>
            <person name="Sinninghe Damste J.S."/>
            <person name="Golyshin P.N."/>
            <person name="Rojo D."/>
            <person name="Ciordia S."/>
            <person name="Mena M.D.C."/>
            <person name="Ferrer M."/>
            <person name="Messina E."/>
            <person name="Smedile F."/>
            <person name="La Spada G."/>
            <person name="La Cono V."/>
            <person name="Yakimov M.M."/>
        </authorList>
    </citation>
    <scope>NUCLEOTIDE SEQUENCE [LARGE SCALE GENOMIC DNA]</scope>
    <source>
        <strain evidence="2">AArc-Sl</strain>
    </source>
</reference>
<accession>A0A343TF23</accession>
<dbReference type="EMBL" id="CP025066">
    <property type="protein sequence ID" value="AUX07695.1"/>
    <property type="molecule type" value="Genomic_DNA"/>
</dbReference>
<sequence>MTPEPCSRCEAPTVAFTVPAELREHVDDVMAASICTDCLLLEPQDEPEATASPEDAEFGTLPFPDGEGGVATAIAVGLLESLALNRPAIEACLEYAEGQGADVFLALDRLAEADVNPSFDPARRKAQLENLL</sequence>
<dbReference type="RefSeq" id="WP_119813570.1">
    <property type="nucleotide sequence ID" value="NZ_CP025066.1"/>
</dbReference>
<dbReference type="AlphaFoldDB" id="A0A343TF23"/>
<evidence type="ECO:0000313" key="2">
    <source>
        <dbReference type="Proteomes" id="UP000263012"/>
    </source>
</evidence>
<evidence type="ECO:0008006" key="3">
    <source>
        <dbReference type="Google" id="ProtNLM"/>
    </source>
</evidence>
<organism evidence="1 2">
    <name type="scientific">Halalkaliarchaeum desulfuricum</name>
    <dbReference type="NCBI Taxonomy" id="2055893"/>
    <lineage>
        <taxon>Archaea</taxon>
        <taxon>Methanobacteriati</taxon>
        <taxon>Methanobacteriota</taxon>
        <taxon>Stenosarchaea group</taxon>
        <taxon>Halobacteria</taxon>
        <taxon>Halobacteriales</taxon>
        <taxon>Haloferacaceae</taxon>
        <taxon>Halalkaliarchaeum</taxon>
    </lineage>
</organism>
<proteinExistence type="predicted"/>
<dbReference type="KEGG" id="hdf:AArcSl_0037"/>